<dbReference type="InterPro" id="IPR005128">
    <property type="entry name" value="Acetolactate_a_deCO2ase"/>
</dbReference>
<dbReference type="EMBL" id="QHLY01000007">
    <property type="protein sequence ID" value="PXA70720.1"/>
    <property type="molecule type" value="Genomic_DNA"/>
</dbReference>
<evidence type="ECO:0000256" key="3">
    <source>
        <dbReference type="ARBA" id="ARBA00007106"/>
    </source>
</evidence>
<evidence type="ECO:0000256" key="5">
    <source>
        <dbReference type="ARBA" id="ARBA00020164"/>
    </source>
</evidence>
<dbReference type="OrthoDB" id="8612680at2"/>
<dbReference type="PANTHER" id="PTHR35524">
    <property type="entry name" value="ALPHA-ACETOLACTATE DECARBOXYLASE"/>
    <property type="match status" value="1"/>
</dbReference>
<evidence type="ECO:0000256" key="9">
    <source>
        <dbReference type="PIRNR" id="PIRNR001332"/>
    </source>
</evidence>
<evidence type="ECO:0000256" key="6">
    <source>
        <dbReference type="ARBA" id="ARBA00022793"/>
    </source>
</evidence>
<name>A0A317ZXX0_9MICO</name>
<dbReference type="SUPFAM" id="SSF117856">
    <property type="entry name" value="AF0104/ALDC/Ptd012-like"/>
    <property type="match status" value="1"/>
</dbReference>
<dbReference type="Proteomes" id="UP000246722">
    <property type="component" value="Unassembled WGS sequence"/>
</dbReference>
<proteinExistence type="inferred from homology"/>
<dbReference type="Gene3D" id="3.30.1330.80">
    <property type="entry name" value="Hypothetical protein, similar to alpha- acetolactate decarboxylase, domain 2"/>
    <property type="match status" value="2"/>
</dbReference>
<accession>A0A317ZXX0</accession>
<evidence type="ECO:0000313" key="11">
    <source>
        <dbReference type="Proteomes" id="UP000246722"/>
    </source>
</evidence>
<dbReference type="UniPathway" id="UPA00626">
    <property type="reaction ID" value="UER00678"/>
</dbReference>
<protein>
    <recommendedName>
        <fullName evidence="5 9">Alpha-acetolactate decarboxylase</fullName>
        <ecNumber evidence="4 9">4.1.1.5</ecNumber>
    </recommendedName>
</protein>
<comment type="similarity">
    <text evidence="3 9">Belongs to the alpha-acetolactate decarboxylase family.</text>
</comment>
<dbReference type="Pfam" id="PF03306">
    <property type="entry name" value="AAL_decarboxy"/>
    <property type="match status" value="1"/>
</dbReference>
<dbReference type="GO" id="GO:0045151">
    <property type="term" value="P:acetoin biosynthetic process"/>
    <property type="evidence" value="ECO:0007669"/>
    <property type="project" value="UniProtKB-UniRule"/>
</dbReference>
<comment type="caution">
    <text evidence="10">The sequence shown here is derived from an EMBL/GenBank/DDBJ whole genome shotgun (WGS) entry which is preliminary data.</text>
</comment>
<evidence type="ECO:0000256" key="4">
    <source>
        <dbReference type="ARBA" id="ARBA00013204"/>
    </source>
</evidence>
<dbReference type="NCBIfam" id="TIGR01252">
    <property type="entry name" value="acetolac_decarb"/>
    <property type="match status" value="1"/>
</dbReference>
<dbReference type="PANTHER" id="PTHR35524:SF1">
    <property type="entry name" value="ALPHA-ACETOLACTATE DECARBOXYLASE"/>
    <property type="match status" value="1"/>
</dbReference>
<dbReference type="PIRSF" id="PIRSF001332">
    <property type="entry name" value="Acetolac_decarb"/>
    <property type="match status" value="1"/>
</dbReference>
<gene>
    <name evidence="10" type="primary">budA</name>
    <name evidence="10" type="ORF">CTB96_06505</name>
</gene>
<evidence type="ECO:0000256" key="8">
    <source>
        <dbReference type="ARBA" id="ARBA00023239"/>
    </source>
</evidence>
<keyword evidence="8 9" id="KW-0456">Lyase</keyword>
<evidence type="ECO:0000256" key="7">
    <source>
        <dbReference type="ARBA" id="ARBA00023061"/>
    </source>
</evidence>
<evidence type="ECO:0000313" key="10">
    <source>
        <dbReference type="EMBL" id="PXA70720.1"/>
    </source>
</evidence>
<dbReference type="AlphaFoldDB" id="A0A317ZXX0"/>
<keyword evidence="7 9" id="KW-0005">Acetoin biosynthesis</keyword>
<evidence type="ECO:0000256" key="1">
    <source>
        <dbReference type="ARBA" id="ARBA00001784"/>
    </source>
</evidence>
<dbReference type="EC" id="4.1.1.5" evidence="4 9"/>
<dbReference type="RefSeq" id="WP_110126101.1">
    <property type="nucleotide sequence ID" value="NZ_QHLY01000007.1"/>
</dbReference>
<dbReference type="CDD" id="cd17299">
    <property type="entry name" value="acetolactate_decarboxylase"/>
    <property type="match status" value="1"/>
</dbReference>
<keyword evidence="6 9" id="KW-0210">Decarboxylase</keyword>
<evidence type="ECO:0000256" key="2">
    <source>
        <dbReference type="ARBA" id="ARBA00005170"/>
    </source>
</evidence>
<comment type="pathway">
    <text evidence="2 9">Polyol metabolism; (R,R)-butane-2,3-diol biosynthesis; (R,R)-butane-2,3-diol from pyruvate: step 2/3.</text>
</comment>
<keyword evidence="11" id="KW-1185">Reference proteome</keyword>
<reference evidence="10 11" key="1">
    <citation type="submission" date="2018-05" db="EMBL/GenBank/DDBJ databases">
        <title>Genetic diversity of glacier-inhabiting Cryobacterium bacteria in China and description of Cryobacterium mengkeensis sp. nov. and Arthrobacter glacialis sp. nov.</title>
        <authorList>
            <person name="Liu Q."/>
            <person name="Xin Y.-H."/>
        </authorList>
    </citation>
    <scope>NUCLEOTIDE SEQUENCE [LARGE SCALE GENOMIC DNA]</scope>
    <source>
        <strain evidence="10 11">SK-1</strain>
    </source>
</reference>
<comment type="catalytic activity">
    <reaction evidence="1 9">
        <text>(2S)-2-acetolactate + H(+) = (R)-acetoin + CO2</text>
        <dbReference type="Rhea" id="RHEA:21580"/>
        <dbReference type="ChEBI" id="CHEBI:15378"/>
        <dbReference type="ChEBI" id="CHEBI:15686"/>
        <dbReference type="ChEBI" id="CHEBI:16526"/>
        <dbReference type="ChEBI" id="CHEBI:58476"/>
        <dbReference type="EC" id="4.1.1.5"/>
    </reaction>
</comment>
<organism evidence="10 11">
    <name type="scientific">Cryobacterium arcticum</name>
    <dbReference type="NCBI Taxonomy" id="670052"/>
    <lineage>
        <taxon>Bacteria</taxon>
        <taxon>Bacillati</taxon>
        <taxon>Actinomycetota</taxon>
        <taxon>Actinomycetes</taxon>
        <taxon>Micrococcales</taxon>
        <taxon>Microbacteriaceae</taxon>
        <taxon>Cryobacterium</taxon>
    </lineage>
</organism>
<sequence>MSDSTVPTPAPLSVSRHEIFQTSLMSALLDGVYEGEMTVRDLLGHGSFGIGTFNGLDGEMLILDGSCYQLRADGGVNKADLGAYTPYAVVTNFVPHIESELPGNVLRTEASEFIDHMTASENYMYALRIDGDFEWIRMRTVVKQQKPYRPMVEATDEDAIVELHNVTGSIVGFRTPLYEQGIGVPGCHAHFITDDRTGGGHVLDFKLKSGSAALCLGTDLRLQLPLTDAFRDANLSPEDLARQLAKTEQHA</sequence>
<dbReference type="GO" id="GO:0047605">
    <property type="term" value="F:acetolactate decarboxylase activity"/>
    <property type="evidence" value="ECO:0007669"/>
    <property type="project" value="UniProtKB-UniRule"/>
</dbReference>